<dbReference type="EMBL" id="BANI01000480">
    <property type="protein sequence ID" value="GAN98191.1"/>
    <property type="molecule type" value="Genomic_DNA"/>
</dbReference>
<sequence length="171" mass="19411">MSNSKIRLVYSSSPSSKAVEQRTEWGFSHAKQLGLFDDFETVRVILIPISNMSIHSFKRALANYTPKLIVDTRKFPDFFSIFSSIDSALDAFSDRGIEYNQILFTETINTIDNWKNLEEIKSVFISYCQKNTGAPIFVLSSTEKVSKSIEKKLEGCLAQETVKTKLESICM</sequence>
<dbReference type="Proteomes" id="UP000032675">
    <property type="component" value="Unassembled WGS sequence"/>
</dbReference>
<name>A0A0D6Q5Z3_KOMEU</name>
<gene>
    <name evidence="1" type="ORF">Geu3261_0609_009</name>
</gene>
<dbReference type="RefSeq" id="WP_148425123.1">
    <property type="nucleotide sequence ID" value="NZ_BANI01000480.1"/>
</dbReference>
<evidence type="ECO:0000313" key="1">
    <source>
        <dbReference type="EMBL" id="GAN98191.1"/>
    </source>
</evidence>
<comment type="caution">
    <text evidence="1">The sequence shown here is derived from an EMBL/GenBank/DDBJ whole genome shotgun (WGS) entry which is preliminary data.</text>
</comment>
<dbReference type="AlphaFoldDB" id="A0A0D6Q5Z3"/>
<organism evidence="1 2">
    <name type="scientific">Komagataeibacter europaeus NBRC 3261</name>
    <dbReference type="NCBI Taxonomy" id="1234669"/>
    <lineage>
        <taxon>Bacteria</taxon>
        <taxon>Pseudomonadati</taxon>
        <taxon>Pseudomonadota</taxon>
        <taxon>Alphaproteobacteria</taxon>
        <taxon>Acetobacterales</taxon>
        <taxon>Acetobacteraceae</taxon>
        <taxon>Komagataeibacter</taxon>
    </lineage>
</organism>
<proteinExistence type="predicted"/>
<protein>
    <submittedName>
        <fullName evidence="1">Uncharacterized protein</fullName>
    </submittedName>
</protein>
<evidence type="ECO:0000313" key="2">
    <source>
        <dbReference type="Proteomes" id="UP000032675"/>
    </source>
</evidence>
<accession>A0A0D6Q5Z3</accession>
<reference evidence="1 2" key="1">
    <citation type="submission" date="2012-11" db="EMBL/GenBank/DDBJ databases">
        <title>Whole genome sequence of Gluconacetobacter europaeus NBRC3261.</title>
        <authorList>
            <person name="Azuma Y."/>
            <person name="Higashiura N."/>
            <person name="Hirakawa H."/>
            <person name="Matsushita K."/>
        </authorList>
    </citation>
    <scope>NUCLEOTIDE SEQUENCE [LARGE SCALE GENOMIC DNA]</scope>
    <source>
        <strain evidence="1 2">NBRC 3261</strain>
    </source>
</reference>